<feature type="transmembrane region" description="Helical" evidence="1">
    <location>
        <begin position="96"/>
        <end position="120"/>
    </location>
</feature>
<reference evidence="2 3" key="1">
    <citation type="journal article" date="2010" name="Nature">
        <title>Genome sequencing and analysis of the model grass Brachypodium distachyon.</title>
        <authorList>
            <consortium name="International Brachypodium Initiative"/>
        </authorList>
    </citation>
    <scope>NUCLEOTIDE SEQUENCE [LARGE SCALE GENOMIC DNA]</scope>
    <source>
        <strain evidence="2">Bd21</strain>
        <strain evidence="3">cv. Bd21</strain>
    </source>
</reference>
<keyword evidence="4" id="KW-1185">Reference proteome</keyword>
<dbReference type="Proteomes" id="UP000008810">
    <property type="component" value="Chromosome 2"/>
</dbReference>
<dbReference type="GO" id="GO:0016020">
    <property type="term" value="C:membrane"/>
    <property type="evidence" value="ECO:0000318"/>
    <property type="project" value="GO_Central"/>
</dbReference>
<dbReference type="GO" id="GO:0051119">
    <property type="term" value="F:sugar transmembrane transporter activity"/>
    <property type="evidence" value="ECO:0000318"/>
    <property type="project" value="GO_Central"/>
</dbReference>
<proteinExistence type="predicted"/>
<keyword evidence="1" id="KW-1133">Transmembrane helix</keyword>
<feature type="transmembrane region" description="Helical" evidence="1">
    <location>
        <begin position="43"/>
        <end position="61"/>
    </location>
</feature>
<dbReference type="RefSeq" id="XP_010231210.2">
    <property type="nucleotide sequence ID" value="XM_010232908.3"/>
</dbReference>
<accession>I1HI05</accession>
<feature type="transmembrane region" description="Helical" evidence="1">
    <location>
        <begin position="6"/>
        <end position="22"/>
    </location>
</feature>
<dbReference type="PANTHER" id="PTHR10791:SF214">
    <property type="entry name" value="BIDIRECTIONAL SUGAR TRANSPORTER SWEET"/>
    <property type="match status" value="1"/>
</dbReference>
<reference evidence="3" key="3">
    <citation type="submission" date="2018-08" db="UniProtKB">
        <authorList>
            <consortium name="EnsemblPlants"/>
        </authorList>
    </citation>
    <scope>IDENTIFICATION</scope>
    <source>
        <strain evidence="3">cv. Bd21</strain>
    </source>
</reference>
<evidence type="ECO:0000256" key="1">
    <source>
        <dbReference type="SAM" id="Phobius"/>
    </source>
</evidence>
<evidence type="ECO:0000313" key="2">
    <source>
        <dbReference type="EMBL" id="KQK05572.1"/>
    </source>
</evidence>
<reference evidence="2" key="2">
    <citation type="submission" date="2017-06" db="EMBL/GenBank/DDBJ databases">
        <title>WGS assembly of Brachypodium distachyon.</title>
        <authorList>
            <consortium name="The International Brachypodium Initiative"/>
            <person name="Lucas S."/>
            <person name="Harmon-Smith M."/>
            <person name="Lail K."/>
            <person name="Tice H."/>
            <person name="Grimwood J."/>
            <person name="Bruce D."/>
            <person name="Barry K."/>
            <person name="Shu S."/>
            <person name="Lindquist E."/>
            <person name="Wang M."/>
            <person name="Pitluck S."/>
            <person name="Vogel J.P."/>
            <person name="Garvin D.F."/>
            <person name="Mockler T.C."/>
            <person name="Schmutz J."/>
            <person name="Rokhsar D."/>
            <person name="Bevan M.W."/>
        </authorList>
    </citation>
    <scope>NUCLEOTIDE SEQUENCE</scope>
    <source>
        <strain evidence="2">Bd21</strain>
    </source>
</reference>
<gene>
    <name evidence="3" type="primary">LOC100845068</name>
    <name evidence="2" type="ORF">BRADI_2g20940v3</name>
</gene>
<organism evidence="2">
    <name type="scientific">Brachypodium distachyon</name>
    <name type="common">Purple false brome</name>
    <name type="synonym">Trachynia distachya</name>
    <dbReference type="NCBI Taxonomy" id="15368"/>
    <lineage>
        <taxon>Eukaryota</taxon>
        <taxon>Viridiplantae</taxon>
        <taxon>Streptophyta</taxon>
        <taxon>Embryophyta</taxon>
        <taxon>Tracheophyta</taxon>
        <taxon>Spermatophyta</taxon>
        <taxon>Magnoliopsida</taxon>
        <taxon>Liliopsida</taxon>
        <taxon>Poales</taxon>
        <taxon>Poaceae</taxon>
        <taxon>BOP clade</taxon>
        <taxon>Pooideae</taxon>
        <taxon>Stipodae</taxon>
        <taxon>Brachypodieae</taxon>
        <taxon>Brachypodium</taxon>
    </lineage>
</organism>
<dbReference type="Gramene" id="KQK05572">
    <property type="protein sequence ID" value="KQK05572"/>
    <property type="gene ID" value="BRADI_2g20940v3"/>
</dbReference>
<name>I1HI05_BRADI</name>
<feature type="transmembrane region" description="Helical" evidence="1">
    <location>
        <begin position="67"/>
        <end position="89"/>
    </location>
</feature>
<evidence type="ECO:0000313" key="4">
    <source>
        <dbReference type="Proteomes" id="UP000008810"/>
    </source>
</evidence>
<sequence>MASDAAEYLFFALGSIATLVCCTPYKPISAIRQTGEPGREDPFVYMIVLASCLVWLVYCAATSNCLLFAINVAAMIFQCYYLDVFMLVYTEDFARYVFGVFTLVIEMALFIFFCPLTVATDDAKKMVWGAVGVSCSGFMYLVASMEITELYKAGKVRDAYRATVAWLFSGVFRAIYARIRGEVMLEISNWIGIGFAVIQVVEYVWLYYKGNGRHED</sequence>
<dbReference type="KEGG" id="bdi:100845068"/>
<dbReference type="InterPro" id="IPR047664">
    <property type="entry name" value="SWEET"/>
</dbReference>
<dbReference type="GeneID" id="100845068"/>
<evidence type="ECO:0000313" key="3">
    <source>
        <dbReference type="EnsemblPlants" id="KQK05572"/>
    </source>
</evidence>
<protein>
    <recommendedName>
        <fullName evidence="5">Bidirectional sugar transporter SWEET</fullName>
    </recommendedName>
</protein>
<dbReference type="PANTHER" id="PTHR10791">
    <property type="entry name" value="RAG1-ACTIVATING PROTEIN 1"/>
    <property type="match status" value="1"/>
</dbReference>
<feature type="transmembrane region" description="Helical" evidence="1">
    <location>
        <begin position="126"/>
        <end position="147"/>
    </location>
</feature>
<evidence type="ECO:0008006" key="5">
    <source>
        <dbReference type="Google" id="ProtNLM"/>
    </source>
</evidence>
<feature type="transmembrane region" description="Helical" evidence="1">
    <location>
        <begin position="159"/>
        <end position="176"/>
    </location>
</feature>
<dbReference type="Gene3D" id="1.20.1280.290">
    <property type="match status" value="1"/>
</dbReference>
<dbReference type="HOGENOM" id="CLU_1279232_0_0_1"/>
<dbReference type="EMBL" id="CM000881">
    <property type="protein sequence ID" value="KQK05572.1"/>
    <property type="molecule type" value="Genomic_DNA"/>
</dbReference>
<dbReference type="GO" id="GO:0008643">
    <property type="term" value="P:carbohydrate transport"/>
    <property type="evidence" value="ECO:0000318"/>
    <property type="project" value="GO_Central"/>
</dbReference>
<feature type="transmembrane region" description="Helical" evidence="1">
    <location>
        <begin position="188"/>
        <end position="208"/>
    </location>
</feature>
<keyword evidence="1" id="KW-0812">Transmembrane</keyword>
<dbReference type="EnsemblPlants" id="KQK05572">
    <property type="protein sequence ID" value="KQK05572"/>
    <property type="gene ID" value="BRADI_2g20940v3"/>
</dbReference>
<keyword evidence="1" id="KW-0472">Membrane</keyword>
<dbReference type="AlphaFoldDB" id="I1HI05"/>